<reference evidence="1" key="1">
    <citation type="submission" date="2021-12" db="EMBL/GenBank/DDBJ databases">
        <title>Black yeast isolated from Biological Soil Crust.</title>
        <authorList>
            <person name="Kurbessoian T."/>
        </authorList>
    </citation>
    <scope>NUCLEOTIDE SEQUENCE</scope>
    <source>
        <strain evidence="1">CCFEE 5208</strain>
    </source>
</reference>
<sequence length="106" mass="11647">MAIVNGIVTIIKAIINVRPLLPLHPATASPEPTTDNVRTGHCGTLHGPRLVLDLRQGGKARKRHDECGLSEVGDLDADATNPHTLHHFTYGYEYWRAAYRVASLLN</sequence>
<name>A0AAN6FZC4_9PEZI</name>
<accession>A0AAN6FZC4</accession>
<protein>
    <submittedName>
        <fullName evidence="1">Uncharacterized protein</fullName>
    </submittedName>
</protein>
<organism evidence="1 2">
    <name type="scientific">Friedmanniomyces endolithicus</name>
    <dbReference type="NCBI Taxonomy" id="329885"/>
    <lineage>
        <taxon>Eukaryota</taxon>
        <taxon>Fungi</taxon>
        <taxon>Dikarya</taxon>
        <taxon>Ascomycota</taxon>
        <taxon>Pezizomycotina</taxon>
        <taxon>Dothideomycetes</taxon>
        <taxon>Dothideomycetidae</taxon>
        <taxon>Mycosphaerellales</taxon>
        <taxon>Teratosphaeriaceae</taxon>
        <taxon>Friedmanniomyces</taxon>
    </lineage>
</organism>
<comment type="caution">
    <text evidence="1">The sequence shown here is derived from an EMBL/GenBank/DDBJ whole genome shotgun (WGS) entry which is preliminary data.</text>
</comment>
<evidence type="ECO:0000313" key="2">
    <source>
        <dbReference type="Proteomes" id="UP001168146"/>
    </source>
</evidence>
<proteinExistence type="predicted"/>
<dbReference type="EMBL" id="JASUXU010000005">
    <property type="protein sequence ID" value="KAK0326242.1"/>
    <property type="molecule type" value="Genomic_DNA"/>
</dbReference>
<dbReference type="Proteomes" id="UP001168146">
    <property type="component" value="Unassembled WGS sequence"/>
</dbReference>
<evidence type="ECO:0000313" key="1">
    <source>
        <dbReference type="EMBL" id="KAK0326242.1"/>
    </source>
</evidence>
<gene>
    <name evidence="1" type="ORF">LTR82_002988</name>
</gene>
<dbReference type="AlphaFoldDB" id="A0AAN6FZC4"/>